<keyword evidence="3" id="KW-1185">Reference proteome</keyword>
<reference evidence="2" key="1">
    <citation type="journal article" date="2019" name="Environ. Microbiol.">
        <title>Fungal ecological strategies reflected in gene transcription - a case study of two litter decomposers.</title>
        <authorList>
            <person name="Barbi F."/>
            <person name="Kohler A."/>
            <person name="Barry K."/>
            <person name="Baskaran P."/>
            <person name="Daum C."/>
            <person name="Fauchery L."/>
            <person name="Ihrmark K."/>
            <person name="Kuo A."/>
            <person name="LaButti K."/>
            <person name="Lipzen A."/>
            <person name="Morin E."/>
            <person name="Grigoriev I.V."/>
            <person name="Henrissat B."/>
            <person name="Lindahl B."/>
            <person name="Martin F."/>
        </authorList>
    </citation>
    <scope>NUCLEOTIDE SEQUENCE</scope>
    <source>
        <strain evidence="2">JB14</strain>
    </source>
</reference>
<dbReference type="GO" id="GO:0016740">
    <property type="term" value="F:transferase activity"/>
    <property type="evidence" value="ECO:0007669"/>
    <property type="project" value="UniProtKB-KW"/>
</dbReference>
<accession>A0A6A4IDT9</accession>
<sequence>MHSLDVDFARSQFPALKDGFIFAENAGQIYEYLLYSNVQFGAGYSKSVESTRRVMKEAPEATMKLFNASSPDEIVFGASTTMNLENLARGMENDIQTGDEFIVTLEHETNVGPWTKLAARRGAIVKYWKPTPTNPKNPYSVGYKVEELLPLITSKTRILAFNACSNMLGTILPIKDIVKAARKVAKEQGSKKLEISLDCVAYAPHRLIDVNDWDVDFAVFSFYKLYGPHISGLFVRLSSLRESISPVVHHFLKVHDKSYKLQPGGPGYELVYGTIGVLQYLLSLTPENDLKASFDAITSHEQKLIEPLLSFLTAPEQNERGVRIIGEETLGLTRVPTICFVVVGEKPKKSSDIVEVFDKNGGIGIRFGHNYAYGLIDHLVSDVNDGAVRISLVHYNTVQEVEKIIEVLKEALA</sequence>
<dbReference type="InterPro" id="IPR015422">
    <property type="entry name" value="PyrdxlP-dep_Trfase_small"/>
</dbReference>
<dbReference type="InterPro" id="IPR015424">
    <property type="entry name" value="PyrdxlP-dep_Trfase"/>
</dbReference>
<dbReference type="EMBL" id="ML769385">
    <property type="protein sequence ID" value="KAE9410402.1"/>
    <property type="molecule type" value="Genomic_DNA"/>
</dbReference>
<evidence type="ECO:0000313" key="3">
    <source>
        <dbReference type="Proteomes" id="UP000799118"/>
    </source>
</evidence>
<evidence type="ECO:0000259" key="1">
    <source>
        <dbReference type="Pfam" id="PF00266"/>
    </source>
</evidence>
<dbReference type="Gene3D" id="3.40.640.10">
    <property type="entry name" value="Type I PLP-dependent aspartate aminotransferase-like (Major domain)"/>
    <property type="match status" value="1"/>
</dbReference>
<organism evidence="2 3">
    <name type="scientific">Gymnopus androsaceus JB14</name>
    <dbReference type="NCBI Taxonomy" id="1447944"/>
    <lineage>
        <taxon>Eukaryota</taxon>
        <taxon>Fungi</taxon>
        <taxon>Dikarya</taxon>
        <taxon>Basidiomycota</taxon>
        <taxon>Agaricomycotina</taxon>
        <taxon>Agaricomycetes</taxon>
        <taxon>Agaricomycetidae</taxon>
        <taxon>Agaricales</taxon>
        <taxon>Marasmiineae</taxon>
        <taxon>Omphalotaceae</taxon>
        <taxon>Gymnopus</taxon>
    </lineage>
</organism>
<name>A0A6A4IDT9_9AGAR</name>
<protein>
    <submittedName>
        <fullName evidence="2">PLP-dependent transferase</fullName>
    </submittedName>
</protein>
<dbReference type="Pfam" id="PF00266">
    <property type="entry name" value="Aminotran_5"/>
    <property type="match status" value="1"/>
</dbReference>
<dbReference type="InterPro" id="IPR000192">
    <property type="entry name" value="Aminotrans_V_dom"/>
</dbReference>
<dbReference type="PANTHER" id="PTHR43586:SF21">
    <property type="entry name" value="PYRIDOXAL PHOSPHATE (PLP)-DEPENDENT ASPARTATE AMINOTRANSFERASE SUPERFAMILY"/>
    <property type="match status" value="1"/>
</dbReference>
<dbReference type="AlphaFoldDB" id="A0A6A4IDT9"/>
<proteinExistence type="predicted"/>
<dbReference type="OrthoDB" id="420046at2759"/>
<feature type="domain" description="Aminotransferase class V" evidence="1">
    <location>
        <begin position="30"/>
        <end position="403"/>
    </location>
</feature>
<dbReference type="PANTHER" id="PTHR43586">
    <property type="entry name" value="CYSTEINE DESULFURASE"/>
    <property type="match status" value="1"/>
</dbReference>
<dbReference type="Proteomes" id="UP000799118">
    <property type="component" value="Unassembled WGS sequence"/>
</dbReference>
<evidence type="ECO:0000313" key="2">
    <source>
        <dbReference type="EMBL" id="KAE9410402.1"/>
    </source>
</evidence>
<gene>
    <name evidence="2" type="ORF">BT96DRAFT_961834</name>
</gene>
<dbReference type="Gene3D" id="3.90.1150.10">
    <property type="entry name" value="Aspartate Aminotransferase, domain 1"/>
    <property type="match status" value="1"/>
</dbReference>
<dbReference type="SUPFAM" id="SSF53383">
    <property type="entry name" value="PLP-dependent transferases"/>
    <property type="match status" value="1"/>
</dbReference>
<keyword evidence="2" id="KW-0808">Transferase</keyword>
<dbReference type="InterPro" id="IPR015421">
    <property type="entry name" value="PyrdxlP-dep_Trfase_major"/>
</dbReference>